<dbReference type="SUPFAM" id="SSF52047">
    <property type="entry name" value="RNI-like"/>
    <property type="match status" value="1"/>
</dbReference>
<reference evidence="1 2" key="1">
    <citation type="journal article" date="2014" name="BMC Genomics">
        <title>Genome sequencing of four Aureobasidium pullulans varieties: biotechnological potential, stress tolerance, and description of new species.</title>
        <authorList>
            <person name="Gostin Ar C."/>
            <person name="Ohm R.A."/>
            <person name="Kogej T."/>
            <person name="Sonjak S."/>
            <person name="Turk M."/>
            <person name="Zajc J."/>
            <person name="Zalar P."/>
            <person name="Grube M."/>
            <person name="Sun H."/>
            <person name="Han J."/>
            <person name="Sharma A."/>
            <person name="Chiniquy J."/>
            <person name="Ngan C.Y."/>
            <person name="Lipzen A."/>
            <person name="Barry K."/>
            <person name="Grigoriev I.V."/>
            <person name="Gunde-Cimerman N."/>
        </authorList>
    </citation>
    <scope>NUCLEOTIDE SEQUENCE [LARGE SCALE GENOMIC DNA]</scope>
    <source>
        <strain evidence="1 2">CBS 110374</strain>
    </source>
</reference>
<evidence type="ECO:0008006" key="3">
    <source>
        <dbReference type="Google" id="ProtNLM"/>
    </source>
</evidence>
<sequence>MPWKQHYQPRLWLLLASTRDTACYTLIGQQPAPPFLRKHRGIRDYDLVGSHSVKRFEINSCPSWLQLDLRPYLSSSITSFTLLGCSHFPRSLLDLVAFCCPKLRNVHLDYLAEDQEQEHFLKFLRRCRHLRELTLSSEDGVSIPKNVLENLASRKQLEYLYAPLNTIPYHSIETMMRENPRLSPFRDARSLFLSMETRAATSVLSAAESLVEIQLDLADSEHDVFQVIGSLHCLETVEISFAMPKRLTIHELQAISGLTRLKDLSIYGPPTELHWDDGRPLLIAEAWTDDLFDSWIASFVHLEKLLLSVRPSSSHWISETRLIGKSCPNLTTLSMDGIHDIGAWRVSPAPLFPALRQLELGRLKPWPFPMSAEENREYAKGLACLIQQHAPLLEELSVGRDELSNAVAEAYKQERLETRCINEVTMFDA</sequence>
<proteinExistence type="predicted"/>
<dbReference type="HOGENOM" id="CLU_042058_1_0_1"/>
<dbReference type="InterPro" id="IPR032675">
    <property type="entry name" value="LRR_dom_sf"/>
</dbReference>
<keyword evidence="2" id="KW-1185">Reference proteome</keyword>
<dbReference type="EMBL" id="KL584848">
    <property type="protein sequence ID" value="KEQ59501.1"/>
    <property type="molecule type" value="Genomic_DNA"/>
</dbReference>
<dbReference type="PANTHER" id="PTHR38926:SF5">
    <property type="entry name" value="F-BOX AND LEUCINE-RICH REPEAT PROTEIN 6"/>
    <property type="match status" value="1"/>
</dbReference>
<name>A0A074WAF7_AURM1</name>
<dbReference type="PANTHER" id="PTHR38926">
    <property type="entry name" value="F-BOX DOMAIN CONTAINING PROTEIN, EXPRESSED"/>
    <property type="match status" value="1"/>
</dbReference>
<protein>
    <recommendedName>
        <fullName evidence="3">F-box domain-containing protein</fullName>
    </recommendedName>
</protein>
<dbReference type="Proteomes" id="UP000030672">
    <property type="component" value="Unassembled WGS sequence"/>
</dbReference>
<dbReference type="AlphaFoldDB" id="A0A074WAF7"/>
<accession>A0A074WAF7</accession>
<dbReference type="RefSeq" id="XP_040876524.1">
    <property type="nucleotide sequence ID" value="XM_041025232.1"/>
</dbReference>
<dbReference type="GeneID" id="63918605"/>
<evidence type="ECO:0000313" key="2">
    <source>
        <dbReference type="Proteomes" id="UP000030672"/>
    </source>
</evidence>
<dbReference type="Gene3D" id="3.80.10.10">
    <property type="entry name" value="Ribonuclease Inhibitor"/>
    <property type="match status" value="1"/>
</dbReference>
<evidence type="ECO:0000313" key="1">
    <source>
        <dbReference type="EMBL" id="KEQ59501.1"/>
    </source>
</evidence>
<organism evidence="1 2">
    <name type="scientific">Aureobasidium melanogenum (strain CBS 110374)</name>
    <name type="common">Aureobasidium pullulans var. melanogenum</name>
    <dbReference type="NCBI Taxonomy" id="1043003"/>
    <lineage>
        <taxon>Eukaryota</taxon>
        <taxon>Fungi</taxon>
        <taxon>Dikarya</taxon>
        <taxon>Ascomycota</taxon>
        <taxon>Pezizomycotina</taxon>
        <taxon>Dothideomycetes</taxon>
        <taxon>Dothideomycetidae</taxon>
        <taxon>Dothideales</taxon>
        <taxon>Saccotheciaceae</taxon>
        <taxon>Aureobasidium</taxon>
    </lineage>
</organism>
<gene>
    <name evidence="1" type="ORF">M437DRAFT_69178</name>
</gene>